<evidence type="ECO:0000313" key="1">
    <source>
        <dbReference type="EMBL" id="QZN95550.1"/>
    </source>
</evidence>
<dbReference type="RefSeq" id="WP_222158642.1">
    <property type="nucleotide sequence ID" value="NZ_CP081864.1"/>
</dbReference>
<dbReference type="EMBL" id="CP081864">
    <property type="protein sequence ID" value="QZN95550.1"/>
    <property type="molecule type" value="Genomic_DNA"/>
</dbReference>
<accession>A0ABX9AP41</accession>
<dbReference type="InterPro" id="IPR022574">
    <property type="entry name" value="DUF2623"/>
</dbReference>
<name>A0ABX9AP41_9ENTR</name>
<evidence type="ECO:0000313" key="2">
    <source>
        <dbReference type="Proteomes" id="UP000825886"/>
    </source>
</evidence>
<gene>
    <name evidence="1" type="ORF">K6K13_20700</name>
</gene>
<organism evidence="1 2">
    <name type="scientific">Symbiopectobacterium purcellii</name>
    <dbReference type="NCBI Taxonomy" id="2871826"/>
    <lineage>
        <taxon>Bacteria</taxon>
        <taxon>Pseudomonadati</taxon>
        <taxon>Pseudomonadota</taxon>
        <taxon>Gammaproteobacteria</taxon>
        <taxon>Enterobacterales</taxon>
        <taxon>Enterobacteriaceae</taxon>
    </lineage>
</organism>
<protein>
    <submittedName>
        <fullName evidence="1">DUF2623 domain-containing protein</fullName>
    </submittedName>
</protein>
<reference evidence="1 2" key="1">
    <citation type="submission" date="2021-08" db="EMBL/GenBank/DDBJ databases">
        <title>Culture and genomic analysis of Symbiopectobacterium purcellii sp. nov. gen. nov., isolated from the leafhopper Empoasca decipiens.</title>
        <authorList>
            <person name="Nadal-Jimenez P."/>
            <person name="Siozios S."/>
            <person name="Halliday N."/>
            <person name="Camara M."/>
            <person name="Hurst G.D.D."/>
        </authorList>
    </citation>
    <scope>NUCLEOTIDE SEQUENCE [LARGE SCALE GENOMIC DNA]</scope>
    <source>
        <strain evidence="1 2">SyEd1</strain>
    </source>
</reference>
<dbReference type="Proteomes" id="UP000825886">
    <property type="component" value="Chromosome"/>
</dbReference>
<sequence>MANPFSDGVMDGLKAQTPQPLSEIQHHGLEYRRGYICGYAYNLAEAVGDRQKAAFEAGLLSRRYGLERDRIAEFFSEYGNPQTVVYFYAGYDTPGSNEAVRTRA</sequence>
<proteinExistence type="predicted"/>
<dbReference type="Pfam" id="PF11115">
    <property type="entry name" value="DUF2623"/>
    <property type="match status" value="1"/>
</dbReference>
<keyword evidence="2" id="KW-1185">Reference proteome</keyword>